<reference evidence="4 5" key="1">
    <citation type="submission" date="2016-12" db="EMBL/GenBank/DDBJ databases">
        <title>Draft genome of Tersicoccus phoenicis 1P05MA.</title>
        <authorList>
            <person name="Nakajima Y."/>
            <person name="Yoshizawa S."/>
            <person name="Nakamura K."/>
            <person name="Ogura Y."/>
            <person name="Hayashi T."/>
            <person name="Kogure K."/>
        </authorList>
    </citation>
    <scope>NUCLEOTIDE SEQUENCE [LARGE SCALE GENOMIC DNA]</scope>
    <source>
        <strain evidence="4 5">1p05MA</strain>
    </source>
</reference>
<dbReference type="GO" id="GO:0016787">
    <property type="term" value="F:hydrolase activity"/>
    <property type="evidence" value="ECO:0007669"/>
    <property type="project" value="UniProtKB-KW"/>
</dbReference>
<evidence type="ECO:0000313" key="5">
    <source>
        <dbReference type="Proteomes" id="UP000187085"/>
    </source>
</evidence>
<feature type="region of interest" description="Disordered" evidence="2">
    <location>
        <begin position="1"/>
        <end position="33"/>
    </location>
</feature>
<dbReference type="Pfam" id="PF00561">
    <property type="entry name" value="Abhydrolase_1"/>
    <property type="match status" value="1"/>
</dbReference>
<sequence>MNGASAHSEREDPREPVEAPGDPTAWSPPLPAAPGFDHRVVQTAGLRTHVATIGPENGDPVLLLHGFPLHWWQWREVAPRLAAAGYRVICPDLRGCGWTEDDGRRYDREIFLRDLVALLDVCELDRPRVVAHDLGAIPTWQLSYAHPERVRAAVLLSVPPGFAFGPQLAPAMTHMPKFAFHRRGHSLRWLWNGRYHTRPVPDAVIDRYLAPLQDPAKDAAVTKLYRAVAIPEGMTLAGGAYKCTRLRPPTLFLFGALDEPITEKRIRRLAGDTARYAEHVEFASVDGAKHFMTDDAPERVTALVADFLGRVA</sequence>
<keyword evidence="5" id="KW-1185">Reference proteome</keyword>
<protein>
    <recommendedName>
        <fullName evidence="3">AB hydrolase-1 domain-containing protein</fullName>
    </recommendedName>
</protein>
<keyword evidence="1" id="KW-0378">Hydrolase</keyword>
<dbReference type="PANTHER" id="PTHR43329">
    <property type="entry name" value="EPOXIDE HYDROLASE"/>
    <property type="match status" value="1"/>
</dbReference>
<evidence type="ECO:0000256" key="1">
    <source>
        <dbReference type="ARBA" id="ARBA00022801"/>
    </source>
</evidence>
<dbReference type="EMBL" id="MRDE01000026">
    <property type="protein sequence ID" value="OMH25485.1"/>
    <property type="molecule type" value="Genomic_DNA"/>
</dbReference>
<evidence type="ECO:0000256" key="2">
    <source>
        <dbReference type="SAM" id="MobiDB-lite"/>
    </source>
</evidence>
<proteinExistence type="predicted"/>
<comment type="caution">
    <text evidence="4">The sequence shown here is derived from an EMBL/GenBank/DDBJ whole genome shotgun (WGS) entry which is preliminary data.</text>
</comment>
<dbReference type="SUPFAM" id="SSF53474">
    <property type="entry name" value="alpha/beta-Hydrolases"/>
    <property type="match status" value="1"/>
</dbReference>
<evidence type="ECO:0000313" key="4">
    <source>
        <dbReference type="EMBL" id="OMH25485.1"/>
    </source>
</evidence>
<accession>A0A1R1LDC5</accession>
<dbReference type="InterPro" id="IPR000073">
    <property type="entry name" value="AB_hydrolase_1"/>
</dbReference>
<organism evidence="4 5">
    <name type="scientific">Tersicoccus phoenicis</name>
    <dbReference type="NCBI Taxonomy" id="554083"/>
    <lineage>
        <taxon>Bacteria</taxon>
        <taxon>Bacillati</taxon>
        <taxon>Actinomycetota</taxon>
        <taxon>Actinomycetes</taxon>
        <taxon>Micrococcales</taxon>
        <taxon>Micrococcaceae</taxon>
        <taxon>Tersicoccus</taxon>
    </lineage>
</organism>
<dbReference type="Proteomes" id="UP000187085">
    <property type="component" value="Unassembled WGS sequence"/>
</dbReference>
<evidence type="ECO:0000259" key="3">
    <source>
        <dbReference type="Pfam" id="PF00561"/>
    </source>
</evidence>
<dbReference type="AlphaFoldDB" id="A0A1R1LDC5"/>
<name>A0A1R1LDC5_9MICC</name>
<dbReference type="STRING" id="554083.BKD30_05925"/>
<feature type="domain" description="AB hydrolase-1" evidence="3">
    <location>
        <begin position="60"/>
        <end position="272"/>
    </location>
</feature>
<dbReference type="PRINTS" id="PR00111">
    <property type="entry name" value="ABHYDROLASE"/>
</dbReference>
<feature type="compositionally biased region" description="Basic and acidic residues" evidence="2">
    <location>
        <begin position="7"/>
        <end position="17"/>
    </location>
</feature>
<dbReference type="OrthoDB" id="2987348at2"/>
<gene>
    <name evidence="4" type="ORF">BKD30_05925</name>
</gene>
<dbReference type="InterPro" id="IPR000639">
    <property type="entry name" value="Epox_hydrolase-like"/>
</dbReference>
<dbReference type="PRINTS" id="PR00412">
    <property type="entry name" value="EPOXHYDRLASE"/>
</dbReference>
<dbReference type="Gene3D" id="3.40.50.1820">
    <property type="entry name" value="alpha/beta hydrolase"/>
    <property type="match status" value="1"/>
</dbReference>
<dbReference type="InterPro" id="IPR029058">
    <property type="entry name" value="AB_hydrolase_fold"/>
</dbReference>